<dbReference type="EMBL" id="CADEAL010003986">
    <property type="protein sequence ID" value="CAB1448687.1"/>
    <property type="molecule type" value="Genomic_DNA"/>
</dbReference>
<comment type="caution">
    <text evidence="2">The sequence shown here is derived from an EMBL/GenBank/DDBJ whole genome shotgun (WGS) entry which is preliminary data.</text>
</comment>
<evidence type="ECO:0000313" key="3">
    <source>
        <dbReference type="Proteomes" id="UP001153269"/>
    </source>
</evidence>
<feature type="region of interest" description="Disordered" evidence="1">
    <location>
        <begin position="1"/>
        <end position="41"/>
    </location>
</feature>
<proteinExistence type="predicted"/>
<accession>A0A9N7VFR6</accession>
<reference evidence="2" key="1">
    <citation type="submission" date="2020-03" db="EMBL/GenBank/DDBJ databases">
        <authorList>
            <person name="Weist P."/>
        </authorList>
    </citation>
    <scope>NUCLEOTIDE SEQUENCE</scope>
</reference>
<gene>
    <name evidence="2" type="ORF">PLEPLA_LOCUS36336</name>
</gene>
<feature type="region of interest" description="Disordered" evidence="1">
    <location>
        <begin position="66"/>
        <end position="115"/>
    </location>
</feature>
<protein>
    <submittedName>
        <fullName evidence="2">Uncharacterized protein</fullName>
    </submittedName>
</protein>
<evidence type="ECO:0000313" key="2">
    <source>
        <dbReference type="EMBL" id="CAB1448687.1"/>
    </source>
</evidence>
<dbReference type="Proteomes" id="UP001153269">
    <property type="component" value="Unassembled WGS sequence"/>
</dbReference>
<keyword evidence="3" id="KW-1185">Reference proteome</keyword>
<organism evidence="2 3">
    <name type="scientific">Pleuronectes platessa</name>
    <name type="common">European plaice</name>
    <dbReference type="NCBI Taxonomy" id="8262"/>
    <lineage>
        <taxon>Eukaryota</taxon>
        <taxon>Metazoa</taxon>
        <taxon>Chordata</taxon>
        <taxon>Craniata</taxon>
        <taxon>Vertebrata</taxon>
        <taxon>Euteleostomi</taxon>
        <taxon>Actinopterygii</taxon>
        <taxon>Neopterygii</taxon>
        <taxon>Teleostei</taxon>
        <taxon>Neoteleostei</taxon>
        <taxon>Acanthomorphata</taxon>
        <taxon>Carangaria</taxon>
        <taxon>Pleuronectiformes</taxon>
        <taxon>Pleuronectoidei</taxon>
        <taxon>Pleuronectidae</taxon>
        <taxon>Pleuronectes</taxon>
    </lineage>
</organism>
<evidence type="ECO:0000256" key="1">
    <source>
        <dbReference type="SAM" id="MobiDB-lite"/>
    </source>
</evidence>
<feature type="compositionally biased region" description="Basic residues" evidence="1">
    <location>
        <begin position="91"/>
        <end position="108"/>
    </location>
</feature>
<feature type="compositionally biased region" description="Basic and acidic residues" evidence="1">
    <location>
        <begin position="15"/>
        <end position="41"/>
    </location>
</feature>
<name>A0A9N7VFR6_PLEPL</name>
<dbReference type="AlphaFoldDB" id="A0A9N7VFR6"/>
<sequence length="136" mass="15809">MFTERSARRRRGRGHRVERGDKETHGDESGAKIESEERAGGKDGWKILRAGEYAICKDYIVIRMIPRGTHQTERRRTRGREEDETDVARSKEKHVARRSRDSRKRHGDRRGSLFGMSDNAAYVQEYYGGVRKVAEM</sequence>